<evidence type="ECO:0000313" key="7">
    <source>
        <dbReference type="EMBL" id="ONH31294.1"/>
    </source>
</evidence>
<keyword evidence="5" id="KW-0949">S-adenosyl-L-methionine</keyword>
<proteinExistence type="predicted"/>
<comment type="caution">
    <text evidence="7">The sequence shown here is derived from an EMBL/GenBank/DDBJ whole genome shotgun (WGS) entry which is preliminary data.</text>
</comment>
<dbReference type="STRING" id="1834516.BL253_09750"/>
<dbReference type="PANTHER" id="PTHR43182:SF1">
    <property type="entry name" value="COBALT-PRECORRIN-7 C(5)-METHYLTRANSFERASE"/>
    <property type="match status" value="1"/>
</dbReference>
<evidence type="ECO:0000256" key="3">
    <source>
        <dbReference type="ARBA" id="ARBA00022603"/>
    </source>
</evidence>
<name>A0A1V2IDR2_9ACTN</name>
<dbReference type="GO" id="GO:0008276">
    <property type="term" value="F:protein methyltransferase activity"/>
    <property type="evidence" value="ECO:0007669"/>
    <property type="project" value="InterPro"/>
</dbReference>
<evidence type="ECO:0000256" key="4">
    <source>
        <dbReference type="ARBA" id="ARBA00022679"/>
    </source>
</evidence>
<dbReference type="SUPFAM" id="SSF53790">
    <property type="entry name" value="Tetrapyrrole methylase"/>
    <property type="match status" value="1"/>
</dbReference>
<evidence type="ECO:0000313" key="8">
    <source>
        <dbReference type="Proteomes" id="UP000188929"/>
    </source>
</evidence>
<dbReference type="InterPro" id="IPR014776">
    <property type="entry name" value="4pyrrole_Mease_sub2"/>
</dbReference>
<evidence type="ECO:0000256" key="1">
    <source>
        <dbReference type="ARBA" id="ARBA00004953"/>
    </source>
</evidence>
<dbReference type="InterPro" id="IPR050714">
    <property type="entry name" value="Cobalamin_biosynth_MTase"/>
</dbReference>
<keyword evidence="2" id="KW-0169">Cobalamin biosynthesis</keyword>
<dbReference type="NCBIfam" id="TIGR02467">
    <property type="entry name" value="CbiE"/>
    <property type="match status" value="1"/>
</dbReference>
<reference evidence="8" key="1">
    <citation type="submission" date="2016-10" db="EMBL/GenBank/DDBJ databases">
        <title>Frankia sp. NRRL B-16386 Genome sequencing.</title>
        <authorList>
            <person name="Ghodhbane-Gtari F."/>
            <person name="Swanson E."/>
            <person name="Gueddou A."/>
            <person name="Hezbri K."/>
            <person name="Ktari K."/>
            <person name="Nouioui I."/>
            <person name="Morris K."/>
            <person name="Simpson S."/>
            <person name="Abebe-Akele F."/>
            <person name="Thomas K."/>
            <person name="Gtari M."/>
            <person name="Tisa L.S."/>
        </authorList>
    </citation>
    <scope>NUCLEOTIDE SEQUENCE [LARGE SCALE GENOMIC DNA]</scope>
    <source>
        <strain evidence="8">NRRL B-16386</strain>
    </source>
</reference>
<organism evidence="7 8">
    <name type="scientific">Pseudofrankia asymbiotica</name>
    <dbReference type="NCBI Taxonomy" id="1834516"/>
    <lineage>
        <taxon>Bacteria</taxon>
        <taxon>Bacillati</taxon>
        <taxon>Actinomycetota</taxon>
        <taxon>Actinomycetes</taxon>
        <taxon>Frankiales</taxon>
        <taxon>Frankiaceae</taxon>
        <taxon>Pseudofrankia</taxon>
    </lineage>
</organism>
<evidence type="ECO:0000256" key="5">
    <source>
        <dbReference type="ARBA" id="ARBA00022691"/>
    </source>
</evidence>
<dbReference type="InterPro" id="IPR006365">
    <property type="entry name" value="Cbl_synth_CobL"/>
</dbReference>
<evidence type="ECO:0000259" key="6">
    <source>
        <dbReference type="Pfam" id="PF00590"/>
    </source>
</evidence>
<dbReference type="Gene3D" id="3.40.1010.10">
    <property type="entry name" value="Cobalt-precorrin-4 Transmethylase, Domain 1"/>
    <property type="match status" value="1"/>
</dbReference>
<dbReference type="UniPathway" id="UPA00148"/>
<keyword evidence="8" id="KW-1185">Reference proteome</keyword>
<dbReference type="InterPro" id="IPR014008">
    <property type="entry name" value="Cbl_synth_MTase_CbiT"/>
</dbReference>
<dbReference type="InterPro" id="IPR035996">
    <property type="entry name" value="4pyrrol_Methylase_sf"/>
</dbReference>
<dbReference type="PIRSF" id="PIRSF036428">
    <property type="entry name" value="CobL"/>
    <property type="match status" value="1"/>
</dbReference>
<protein>
    <submittedName>
        <fullName evidence="7">Cobalamin biosynthesis bifunctional protein CbiET</fullName>
    </submittedName>
</protein>
<dbReference type="Gene3D" id="3.40.50.150">
    <property type="entry name" value="Vaccinia Virus protein VP39"/>
    <property type="match status" value="1"/>
</dbReference>
<dbReference type="InterPro" id="IPR014777">
    <property type="entry name" value="4pyrrole_Mease_sub1"/>
</dbReference>
<accession>A0A1V2IDR2</accession>
<evidence type="ECO:0000256" key="2">
    <source>
        <dbReference type="ARBA" id="ARBA00022573"/>
    </source>
</evidence>
<dbReference type="SUPFAM" id="SSF53335">
    <property type="entry name" value="S-adenosyl-L-methionine-dependent methyltransferases"/>
    <property type="match status" value="1"/>
</dbReference>
<feature type="domain" description="Tetrapyrrole methylase" evidence="6">
    <location>
        <begin position="2"/>
        <end position="181"/>
    </location>
</feature>
<keyword evidence="4" id="KW-0808">Transferase</keyword>
<dbReference type="CDD" id="cd11644">
    <property type="entry name" value="Precorrin-6Y-MT"/>
    <property type="match status" value="1"/>
</dbReference>
<dbReference type="InterPro" id="IPR012818">
    <property type="entry name" value="CbiE"/>
</dbReference>
<keyword evidence="3" id="KW-0489">Methyltransferase</keyword>
<dbReference type="NCBIfam" id="TIGR02469">
    <property type="entry name" value="CbiT"/>
    <property type="match status" value="1"/>
</dbReference>
<gene>
    <name evidence="7" type="ORF">BL253_09750</name>
</gene>
<comment type="pathway">
    <text evidence="1">Cofactor biosynthesis; adenosylcobalamin biosynthesis.</text>
</comment>
<dbReference type="Gene3D" id="3.30.950.10">
    <property type="entry name" value="Methyltransferase, Cobalt-precorrin-4 Transmethylase, Domain 2"/>
    <property type="match status" value="1"/>
</dbReference>
<dbReference type="EMBL" id="MOMC01000017">
    <property type="protein sequence ID" value="ONH31294.1"/>
    <property type="molecule type" value="Genomic_DNA"/>
</dbReference>
<sequence length="433" mass="44013">MTVVGIGEDGWDGLGQPAREALAAADVVLGGPRQLALVAGRVRASEAWPRDLAAAAAALPETHPGRRVAVLASGDPMHYGVGWTLVRALGADQVRVLPAPSSISLACARLGWPVEEAAVVSAVGRPYAAVGPELRPGARVLVLTGDEDGAAQVGRLVAERGLDAELTVLERLGGPHERVSAHPVGGHPASGYPASAVPPPHDRLTIVAVRCGPGLAADARAMTGRVPGLPDDAFATDGVLTKQEVRAVTLAALAPAPGELLWDVGAGSGGITTEWLRADRRCRAVAIEPRADRAAHLRANAERLAGAVERTAAGTSAAAAGIRATAPGTLRVVEGRAPGALAGLPTPDAVFVGGGASAPGVIEACLAALPPGGRLVVNAVTIETEGLLAGWHRRAGGRLRRIAISHAEPVGSFTAFRPALPVTQWVHINGATR</sequence>
<dbReference type="Pfam" id="PF00590">
    <property type="entry name" value="TP_methylase"/>
    <property type="match status" value="1"/>
</dbReference>
<dbReference type="GO" id="GO:0009236">
    <property type="term" value="P:cobalamin biosynthetic process"/>
    <property type="evidence" value="ECO:0007669"/>
    <property type="project" value="UniProtKB-UniPathway"/>
</dbReference>
<dbReference type="GO" id="GO:0032259">
    <property type="term" value="P:methylation"/>
    <property type="evidence" value="ECO:0007669"/>
    <property type="project" value="UniProtKB-KW"/>
</dbReference>
<dbReference type="InterPro" id="IPR029063">
    <property type="entry name" value="SAM-dependent_MTases_sf"/>
</dbReference>
<dbReference type="PANTHER" id="PTHR43182">
    <property type="entry name" value="COBALT-PRECORRIN-6B C(15)-METHYLTRANSFERASE (DECARBOXYLATING)"/>
    <property type="match status" value="1"/>
</dbReference>
<dbReference type="AlphaFoldDB" id="A0A1V2IDR2"/>
<dbReference type="InterPro" id="IPR000878">
    <property type="entry name" value="4pyrrol_Mease"/>
</dbReference>
<dbReference type="Proteomes" id="UP000188929">
    <property type="component" value="Unassembled WGS sequence"/>
</dbReference>